<protein>
    <recommendedName>
        <fullName evidence="3">DUF2267 domain-containing protein</fullName>
    </recommendedName>
</protein>
<organism evidence="1 2">
    <name type="scientific">Streptomyces antimycoticus</name>
    <dbReference type="NCBI Taxonomy" id="68175"/>
    <lineage>
        <taxon>Bacteria</taxon>
        <taxon>Bacillati</taxon>
        <taxon>Actinomycetota</taxon>
        <taxon>Actinomycetes</taxon>
        <taxon>Kitasatosporales</taxon>
        <taxon>Streptomycetaceae</taxon>
        <taxon>Streptomyces</taxon>
        <taxon>Streptomyces violaceusniger group</taxon>
    </lineage>
</organism>
<dbReference type="EMBL" id="AP019620">
    <property type="protein sequence ID" value="BBJ45131.1"/>
    <property type="molecule type" value="Genomic_DNA"/>
</dbReference>
<evidence type="ECO:0008006" key="3">
    <source>
        <dbReference type="Google" id="ProtNLM"/>
    </source>
</evidence>
<dbReference type="InterPro" id="IPR018727">
    <property type="entry name" value="DUF2267"/>
</dbReference>
<dbReference type="Gene3D" id="1.10.490.110">
    <property type="entry name" value="Uncharacterized conserved protein DUF2267"/>
    <property type="match status" value="1"/>
</dbReference>
<reference evidence="1 2" key="1">
    <citation type="journal article" date="2020" name="Int. J. Syst. Evol. Microbiol.">
        <title>Reclassification of Streptomyces castelarensis and Streptomyces sporoclivatus as later heterotypic synonyms of Streptomyces antimycoticus.</title>
        <authorList>
            <person name="Komaki H."/>
            <person name="Tamura T."/>
        </authorList>
    </citation>
    <scope>NUCLEOTIDE SEQUENCE [LARGE SCALE GENOMIC DNA]</scope>
    <source>
        <strain evidence="1 2">NBRC 100767</strain>
    </source>
</reference>
<name>A0A499V6J3_9ACTN</name>
<dbReference type="InterPro" id="IPR038282">
    <property type="entry name" value="DUF2267_sf"/>
</dbReference>
<dbReference type="AlphaFoldDB" id="A0A499V6J3"/>
<proteinExistence type="predicted"/>
<evidence type="ECO:0000313" key="2">
    <source>
        <dbReference type="Proteomes" id="UP000463951"/>
    </source>
</evidence>
<evidence type="ECO:0000313" key="1">
    <source>
        <dbReference type="EMBL" id="BBJ45131.1"/>
    </source>
</evidence>
<dbReference type="Pfam" id="PF10025">
    <property type="entry name" value="DUF2267"/>
    <property type="match status" value="1"/>
</dbReference>
<gene>
    <name evidence="1" type="ORF">SSPO_078490</name>
</gene>
<sequence>MMVAAGFSSFDTMVDKANHVLKEIEHAYGWPKERRKQSYAALRAVLHHLRDRLSVEEAVHFGAQLPTLLRGVYYDGWKPAETPVKLNSEEFFRRVRHDFPYAIEGDTEQLVRTVLHVLESHISEGEWKDLKARMPASMSAVMPS</sequence>
<dbReference type="Proteomes" id="UP000463951">
    <property type="component" value="Chromosome"/>
</dbReference>
<dbReference type="RefSeq" id="WP_228052798.1">
    <property type="nucleotide sequence ID" value="NZ_BJHV01000001.1"/>
</dbReference>
<accession>A0A499V6J3</accession>